<dbReference type="InterPro" id="IPR044730">
    <property type="entry name" value="RNase_H-like_dom_plant"/>
</dbReference>
<dbReference type="Proteomes" id="UP000436088">
    <property type="component" value="Unassembled WGS sequence"/>
</dbReference>
<reference evidence="2" key="1">
    <citation type="submission" date="2019-09" db="EMBL/GenBank/DDBJ databases">
        <title>Draft genome information of white flower Hibiscus syriacus.</title>
        <authorList>
            <person name="Kim Y.-M."/>
        </authorList>
    </citation>
    <scope>NUCLEOTIDE SEQUENCE [LARGE SCALE GENOMIC DNA]</scope>
    <source>
        <strain evidence="2">YM2019G1</strain>
    </source>
</reference>
<organism evidence="2 3">
    <name type="scientific">Hibiscus syriacus</name>
    <name type="common">Rose of Sharon</name>
    <dbReference type="NCBI Taxonomy" id="106335"/>
    <lineage>
        <taxon>Eukaryota</taxon>
        <taxon>Viridiplantae</taxon>
        <taxon>Streptophyta</taxon>
        <taxon>Embryophyta</taxon>
        <taxon>Tracheophyta</taxon>
        <taxon>Spermatophyta</taxon>
        <taxon>Magnoliopsida</taxon>
        <taxon>eudicotyledons</taxon>
        <taxon>Gunneridae</taxon>
        <taxon>Pentapetalae</taxon>
        <taxon>rosids</taxon>
        <taxon>malvids</taxon>
        <taxon>Malvales</taxon>
        <taxon>Malvaceae</taxon>
        <taxon>Malvoideae</taxon>
        <taxon>Hibiscus</taxon>
    </lineage>
</organism>
<evidence type="ECO:0000313" key="3">
    <source>
        <dbReference type="Proteomes" id="UP000436088"/>
    </source>
</evidence>
<name>A0A6A2XXH4_HIBSY</name>
<evidence type="ECO:0000259" key="1">
    <source>
        <dbReference type="Pfam" id="PF13456"/>
    </source>
</evidence>
<comment type="caution">
    <text evidence="2">The sequence shown here is derived from an EMBL/GenBank/DDBJ whole genome shotgun (WGS) entry which is preliminary data.</text>
</comment>
<accession>A0A6A2XXH4</accession>
<dbReference type="GO" id="GO:0003676">
    <property type="term" value="F:nucleic acid binding"/>
    <property type="evidence" value="ECO:0007669"/>
    <property type="project" value="InterPro"/>
</dbReference>
<dbReference type="PANTHER" id="PTHR47723:SF13">
    <property type="entry name" value="PUTATIVE-RELATED"/>
    <property type="match status" value="1"/>
</dbReference>
<dbReference type="InterPro" id="IPR036397">
    <property type="entry name" value="RNaseH_sf"/>
</dbReference>
<dbReference type="GO" id="GO:0004523">
    <property type="term" value="F:RNA-DNA hybrid ribonuclease activity"/>
    <property type="evidence" value="ECO:0007669"/>
    <property type="project" value="InterPro"/>
</dbReference>
<dbReference type="CDD" id="cd06222">
    <property type="entry name" value="RNase_H_like"/>
    <property type="match status" value="1"/>
</dbReference>
<dbReference type="OrthoDB" id="1002594at2759"/>
<protein>
    <recommendedName>
        <fullName evidence="1">RNase H type-1 domain-containing protein</fullName>
    </recommendedName>
</protein>
<gene>
    <name evidence="2" type="ORF">F3Y22_tig00111708pilonHSYRG00019</name>
</gene>
<dbReference type="InterPro" id="IPR053151">
    <property type="entry name" value="RNase_H-like"/>
</dbReference>
<evidence type="ECO:0000313" key="2">
    <source>
        <dbReference type="EMBL" id="KAE8674840.1"/>
    </source>
</evidence>
<dbReference type="InterPro" id="IPR002156">
    <property type="entry name" value="RNaseH_domain"/>
</dbReference>
<keyword evidence="3" id="KW-1185">Reference proteome</keyword>
<dbReference type="Gene3D" id="3.30.420.10">
    <property type="entry name" value="Ribonuclease H-like superfamily/Ribonuclease H"/>
    <property type="match status" value="1"/>
</dbReference>
<dbReference type="InterPro" id="IPR012337">
    <property type="entry name" value="RNaseH-like_sf"/>
</dbReference>
<dbReference type="AlphaFoldDB" id="A0A6A2XXH4"/>
<dbReference type="PANTHER" id="PTHR47723">
    <property type="entry name" value="OS05G0353850 PROTEIN"/>
    <property type="match status" value="1"/>
</dbReference>
<dbReference type="EMBL" id="VEPZ02001408">
    <property type="protein sequence ID" value="KAE8674840.1"/>
    <property type="molecule type" value="Genomic_DNA"/>
</dbReference>
<dbReference type="Pfam" id="PF13456">
    <property type="entry name" value="RVT_3"/>
    <property type="match status" value="1"/>
</dbReference>
<dbReference type="SUPFAM" id="SSF53098">
    <property type="entry name" value="Ribonuclease H-like"/>
    <property type="match status" value="1"/>
</dbReference>
<sequence length="214" mass="23670">MTNGERVRCGMSSEPLCQFFKAGEESIQHVLWDCPSVQNFWSITFPTAVSADFLMLTSTIGSSKILPACDHHKDFKFLGLLFSLQSPGSFGSVETMRFSLKIASLSKAPDDWFCLNCDGSVNLVSNLGSAEGVIRDSSGRWIDGFSKNIGYSTNLQAELWGLYEGLRLAWSHDIDRLEIQTDNAKAAKIIDMVDAANSPFPMVRAVASFRARPW</sequence>
<proteinExistence type="predicted"/>
<feature type="domain" description="RNase H type-1" evidence="1">
    <location>
        <begin position="116"/>
        <end position="192"/>
    </location>
</feature>